<protein>
    <recommendedName>
        <fullName evidence="3">AAA domain-containing protein</fullName>
    </recommendedName>
</protein>
<organism evidence="1 2">
    <name type="scientific">Candidatus Nitrospira neomarina</name>
    <dbReference type="NCBI Taxonomy" id="3020899"/>
    <lineage>
        <taxon>Bacteria</taxon>
        <taxon>Pseudomonadati</taxon>
        <taxon>Nitrospirota</taxon>
        <taxon>Nitrospiria</taxon>
        <taxon>Nitrospirales</taxon>
        <taxon>Nitrospiraceae</taxon>
        <taxon>Nitrospira</taxon>
    </lineage>
</organism>
<dbReference type="Proteomes" id="UP001302494">
    <property type="component" value="Chromosome"/>
</dbReference>
<dbReference type="AlphaFoldDB" id="A0AA96GET5"/>
<sequence length="48" mass="5216">MTILSTLTAAIQRSRVVVLSGPRQSVKTTLARESLSEDFNRAIGWPTG</sequence>
<keyword evidence="2" id="KW-1185">Reference proteome</keyword>
<proteinExistence type="predicted"/>
<evidence type="ECO:0000313" key="1">
    <source>
        <dbReference type="EMBL" id="WNM60864.1"/>
    </source>
</evidence>
<reference evidence="1 2" key="1">
    <citation type="submission" date="2023-01" db="EMBL/GenBank/DDBJ databases">
        <title>Cultivation and genomic characterization of new, ubiquitous marine nitrite-oxidizing bacteria from the Nitrospirales.</title>
        <authorList>
            <person name="Mueller A.J."/>
            <person name="Daebeler A."/>
            <person name="Herbold C.W."/>
            <person name="Kirkegaard R.H."/>
            <person name="Daims H."/>
        </authorList>
    </citation>
    <scope>NUCLEOTIDE SEQUENCE [LARGE SCALE GENOMIC DNA]</scope>
    <source>
        <strain evidence="1 2">DK</strain>
    </source>
</reference>
<evidence type="ECO:0008006" key="3">
    <source>
        <dbReference type="Google" id="ProtNLM"/>
    </source>
</evidence>
<accession>A0AA96GET5</accession>
<dbReference type="EMBL" id="CP116968">
    <property type="protein sequence ID" value="WNM60864.1"/>
    <property type="molecule type" value="Genomic_DNA"/>
</dbReference>
<gene>
    <name evidence="1" type="ORF">PQG83_13985</name>
</gene>
<name>A0AA96GET5_9BACT</name>
<dbReference type="RefSeq" id="WP_312742211.1">
    <property type="nucleotide sequence ID" value="NZ_CP116968.1"/>
</dbReference>
<evidence type="ECO:0000313" key="2">
    <source>
        <dbReference type="Proteomes" id="UP001302494"/>
    </source>
</evidence>
<dbReference type="KEGG" id="nneo:PQG83_13985"/>